<dbReference type="Pfam" id="PF02770">
    <property type="entry name" value="Acyl-CoA_dh_M"/>
    <property type="match status" value="1"/>
</dbReference>
<protein>
    <submittedName>
        <fullName evidence="10">Acyl-CoA dehydrogenase family protein</fullName>
    </submittedName>
</protein>
<dbReference type="Pfam" id="PF00441">
    <property type="entry name" value="Acyl-CoA_dh_1"/>
    <property type="match status" value="1"/>
</dbReference>
<dbReference type="EMBL" id="JAGYPF010000004">
    <property type="protein sequence ID" value="MBS4214964.1"/>
    <property type="molecule type" value="Genomic_DNA"/>
</dbReference>
<keyword evidence="5 6" id="KW-0560">Oxidoreductase</keyword>
<keyword evidence="11" id="KW-1185">Reference proteome</keyword>
<feature type="domain" description="Acyl-CoA dehydrogenase/oxidase N-terminal" evidence="9">
    <location>
        <begin position="6"/>
        <end position="117"/>
    </location>
</feature>
<evidence type="ECO:0000256" key="1">
    <source>
        <dbReference type="ARBA" id="ARBA00001974"/>
    </source>
</evidence>
<evidence type="ECO:0000256" key="6">
    <source>
        <dbReference type="RuleBase" id="RU362125"/>
    </source>
</evidence>
<dbReference type="GO" id="GO:0005886">
    <property type="term" value="C:plasma membrane"/>
    <property type="evidence" value="ECO:0007669"/>
    <property type="project" value="TreeGrafter"/>
</dbReference>
<feature type="domain" description="Acyl-CoA dehydrogenase/oxidase C-terminal" evidence="7">
    <location>
        <begin position="227"/>
        <end position="379"/>
    </location>
</feature>
<reference evidence="10" key="1">
    <citation type="submission" date="2021-05" db="EMBL/GenBank/DDBJ databases">
        <title>Novel Bacillus species.</title>
        <authorList>
            <person name="Liu G."/>
        </authorList>
    </citation>
    <scope>NUCLEOTIDE SEQUENCE</scope>
    <source>
        <strain evidence="10">FJAT-49825</strain>
    </source>
</reference>
<evidence type="ECO:0000313" key="11">
    <source>
        <dbReference type="Proteomes" id="UP000679749"/>
    </source>
</evidence>
<evidence type="ECO:0000259" key="7">
    <source>
        <dbReference type="Pfam" id="PF00441"/>
    </source>
</evidence>
<evidence type="ECO:0000313" key="10">
    <source>
        <dbReference type="EMBL" id="MBS4214964.1"/>
    </source>
</evidence>
<dbReference type="InterPro" id="IPR009100">
    <property type="entry name" value="AcylCoA_DH/oxidase_NM_dom_sf"/>
</dbReference>
<dbReference type="InterPro" id="IPR036250">
    <property type="entry name" value="AcylCo_DH-like_C"/>
</dbReference>
<comment type="similarity">
    <text evidence="2 6">Belongs to the acyl-CoA dehydrogenase family.</text>
</comment>
<evidence type="ECO:0000259" key="8">
    <source>
        <dbReference type="Pfam" id="PF02770"/>
    </source>
</evidence>
<keyword evidence="4 6" id="KW-0274">FAD</keyword>
<dbReference type="GO" id="GO:0016627">
    <property type="term" value="F:oxidoreductase activity, acting on the CH-CH group of donors"/>
    <property type="evidence" value="ECO:0007669"/>
    <property type="project" value="InterPro"/>
</dbReference>
<dbReference type="Proteomes" id="UP000679749">
    <property type="component" value="Unassembled WGS sequence"/>
</dbReference>
<comment type="cofactor">
    <cofactor evidence="1 6">
        <name>FAD</name>
        <dbReference type="ChEBI" id="CHEBI:57692"/>
    </cofactor>
</comment>
<dbReference type="AlphaFoldDB" id="A0A942YWC9"/>
<dbReference type="InterPro" id="IPR009075">
    <property type="entry name" value="AcylCo_DH/oxidase_C"/>
</dbReference>
<dbReference type="SUPFAM" id="SSF56645">
    <property type="entry name" value="Acyl-CoA dehydrogenase NM domain-like"/>
    <property type="match status" value="1"/>
</dbReference>
<organism evidence="10 11">
    <name type="scientific">Neobacillus rhizophilus</name>
    <dbReference type="NCBI Taxonomy" id="2833579"/>
    <lineage>
        <taxon>Bacteria</taxon>
        <taxon>Bacillati</taxon>
        <taxon>Bacillota</taxon>
        <taxon>Bacilli</taxon>
        <taxon>Bacillales</taxon>
        <taxon>Bacillaceae</taxon>
        <taxon>Neobacillus</taxon>
    </lineage>
</organism>
<dbReference type="RefSeq" id="WP_213119463.1">
    <property type="nucleotide sequence ID" value="NZ_JAGYPF010000004.1"/>
</dbReference>
<proteinExistence type="inferred from homology"/>
<evidence type="ECO:0000256" key="5">
    <source>
        <dbReference type="ARBA" id="ARBA00023002"/>
    </source>
</evidence>
<accession>A0A942YWC9</accession>
<dbReference type="InterPro" id="IPR006091">
    <property type="entry name" value="Acyl-CoA_Oxase/DH_mid-dom"/>
</dbReference>
<dbReference type="InterPro" id="IPR052161">
    <property type="entry name" value="Mycobact_Acyl-CoA_DH"/>
</dbReference>
<dbReference type="InterPro" id="IPR037069">
    <property type="entry name" value="AcylCoA_DH/ox_N_sf"/>
</dbReference>
<dbReference type="InterPro" id="IPR013786">
    <property type="entry name" value="AcylCoA_DH/ox_N"/>
</dbReference>
<evidence type="ECO:0000256" key="4">
    <source>
        <dbReference type="ARBA" id="ARBA00022827"/>
    </source>
</evidence>
<evidence type="ECO:0000259" key="9">
    <source>
        <dbReference type="Pfam" id="PF02771"/>
    </source>
</evidence>
<sequence length="385" mass="43178">MDFAFTDEQIAFRNEVRAFCEKEVTKEIMDEIYVKGDEHSPSFYKKLAEKGWIGLDFPVEYGGLGKKQIEMAIFREETAYYMAPMMSNEINNILTHSILLIGDENQKKEFVPSVAKGNILFCMGYTEPGSGSDLASLKTRAVKDGDKYLVNGQKIFTTNAHIADYCVLAARTDPQAPKHKGISLFIIDMKTKGIEIGPLWTLGGYRVNTVYFENVIIDESTRIGRENEGWKALALALDIERSGLVYVGKARRILDETIKYLNREKPECLEPNHWVSEKLNGLLAEVKAARLLTYRVPLMQAEGKVPNGEASMAKLYTTELLKKVSTTAIEVMGKDALLTHKSMRNLVNGLFEENYRSSAMGTIVAGTSQIQREIIAKRGLHLASK</sequence>
<dbReference type="PANTHER" id="PTHR43292:SF3">
    <property type="entry name" value="ACYL-COA DEHYDROGENASE FADE29"/>
    <property type="match status" value="1"/>
</dbReference>
<evidence type="ECO:0000256" key="2">
    <source>
        <dbReference type="ARBA" id="ARBA00009347"/>
    </source>
</evidence>
<dbReference type="FunFam" id="2.40.110.10:FF:000011">
    <property type="entry name" value="Acyl-CoA dehydrogenase FadE34"/>
    <property type="match status" value="1"/>
</dbReference>
<keyword evidence="3 6" id="KW-0285">Flavoprotein</keyword>
<dbReference type="PANTHER" id="PTHR43292">
    <property type="entry name" value="ACYL-COA DEHYDROGENASE"/>
    <property type="match status" value="1"/>
</dbReference>
<dbReference type="Gene3D" id="1.10.540.10">
    <property type="entry name" value="Acyl-CoA dehydrogenase/oxidase, N-terminal domain"/>
    <property type="match status" value="1"/>
</dbReference>
<dbReference type="InterPro" id="IPR046373">
    <property type="entry name" value="Acyl-CoA_Oxase/DH_mid-dom_sf"/>
</dbReference>
<name>A0A942YWC9_9BACI</name>
<dbReference type="Gene3D" id="2.40.110.10">
    <property type="entry name" value="Butyryl-CoA Dehydrogenase, subunit A, domain 2"/>
    <property type="match status" value="1"/>
</dbReference>
<dbReference type="Pfam" id="PF02771">
    <property type="entry name" value="Acyl-CoA_dh_N"/>
    <property type="match status" value="1"/>
</dbReference>
<gene>
    <name evidence="10" type="ORF">KHA99_21185</name>
</gene>
<feature type="domain" description="Acyl-CoA oxidase/dehydrogenase middle" evidence="8">
    <location>
        <begin position="122"/>
        <end position="215"/>
    </location>
</feature>
<dbReference type="Gene3D" id="1.20.140.10">
    <property type="entry name" value="Butyryl-CoA Dehydrogenase, subunit A, domain 3"/>
    <property type="match status" value="1"/>
</dbReference>
<evidence type="ECO:0000256" key="3">
    <source>
        <dbReference type="ARBA" id="ARBA00022630"/>
    </source>
</evidence>
<dbReference type="GO" id="GO:0050660">
    <property type="term" value="F:flavin adenine dinucleotide binding"/>
    <property type="evidence" value="ECO:0007669"/>
    <property type="project" value="InterPro"/>
</dbReference>
<dbReference type="SUPFAM" id="SSF47203">
    <property type="entry name" value="Acyl-CoA dehydrogenase C-terminal domain-like"/>
    <property type="match status" value="1"/>
</dbReference>
<comment type="caution">
    <text evidence="10">The sequence shown here is derived from an EMBL/GenBank/DDBJ whole genome shotgun (WGS) entry which is preliminary data.</text>
</comment>